<evidence type="ECO:0000313" key="3">
    <source>
        <dbReference type="Proteomes" id="UP001358614"/>
    </source>
</evidence>
<dbReference type="KEGG" id="ker:91102515"/>
<evidence type="ECO:0000256" key="1">
    <source>
        <dbReference type="SAM" id="Phobius"/>
    </source>
</evidence>
<feature type="transmembrane region" description="Helical" evidence="1">
    <location>
        <begin position="427"/>
        <end position="453"/>
    </location>
</feature>
<name>A0AAX4KGJ0_9TREE</name>
<proteinExistence type="predicted"/>
<keyword evidence="1" id="KW-0812">Transmembrane</keyword>
<dbReference type="Proteomes" id="UP001358614">
    <property type="component" value="Chromosome 1"/>
</dbReference>
<gene>
    <name evidence="2" type="ORF">V865_003712</name>
</gene>
<dbReference type="PANTHER" id="PTHR21329">
    <property type="entry name" value="PHOSPHATIDYLINOSITOL N-ACETYLGLUCOSAMINYLTRANSFERASE SUBUNIT Q-RELATED"/>
    <property type="match status" value="1"/>
</dbReference>
<protein>
    <recommendedName>
        <fullName evidence="4">Phosphatidylinositol glycan, class Q</fullName>
    </recommendedName>
</protein>
<dbReference type="EMBL" id="CP144089">
    <property type="protein sequence ID" value="WWD05631.1"/>
    <property type="molecule type" value="Genomic_DNA"/>
</dbReference>
<keyword evidence="3" id="KW-1185">Reference proteome</keyword>
<dbReference type="GO" id="GO:0016020">
    <property type="term" value="C:membrane"/>
    <property type="evidence" value="ECO:0007669"/>
    <property type="project" value="InterPro"/>
</dbReference>
<accession>A0AAX4KGJ0</accession>
<keyword evidence="1" id="KW-0472">Membrane</keyword>
<dbReference type="PANTHER" id="PTHR21329:SF3">
    <property type="entry name" value="PHOSPHATIDYLINOSITOL N-ACETYLGLUCOSAMINYLTRANSFERASE SUBUNIT Q"/>
    <property type="match status" value="1"/>
</dbReference>
<dbReference type="GO" id="GO:0005783">
    <property type="term" value="C:endoplasmic reticulum"/>
    <property type="evidence" value="ECO:0007669"/>
    <property type="project" value="TreeGrafter"/>
</dbReference>
<reference evidence="2 3" key="1">
    <citation type="submission" date="2024-01" db="EMBL/GenBank/DDBJ databases">
        <title>Comparative genomics of Cryptococcus and Kwoniella reveals pathogenesis evolution and contrasting modes of karyotype evolution via chromosome fusion or intercentromeric recombination.</title>
        <authorList>
            <person name="Coelho M.A."/>
            <person name="David-Palma M."/>
            <person name="Shea T."/>
            <person name="Bowers K."/>
            <person name="McGinley-Smith S."/>
            <person name="Mohammad A.W."/>
            <person name="Gnirke A."/>
            <person name="Yurkov A.M."/>
            <person name="Nowrousian M."/>
            <person name="Sun S."/>
            <person name="Cuomo C.A."/>
            <person name="Heitman J."/>
        </authorList>
    </citation>
    <scope>NUCLEOTIDE SEQUENCE [LARGE SCALE GENOMIC DNA]</scope>
    <source>
        <strain evidence="2 3">PYCC6329</strain>
    </source>
</reference>
<dbReference type="GeneID" id="91102515"/>
<dbReference type="InterPro" id="IPR007720">
    <property type="entry name" value="PigQ/GPI1"/>
</dbReference>
<dbReference type="Pfam" id="PF05024">
    <property type="entry name" value="Gpi1"/>
    <property type="match status" value="1"/>
</dbReference>
<dbReference type="AlphaFoldDB" id="A0AAX4KGJ0"/>
<dbReference type="GO" id="GO:0006506">
    <property type="term" value="P:GPI anchor biosynthetic process"/>
    <property type="evidence" value="ECO:0007669"/>
    <property type="project" value="InterPro"/>
</dbReference>
<keyword evidence="1" id="KW-1133">Transmembrane helix</keyword>
<evidence type="ECO:0008006" key="4">
    <source>
        <dbReference type="Google" id="ProtNLM"/>
    </source>
</evidence>
<organism evidence="2 3">
    <name type="scientific">Kwoniella europaea PYCC6329</name>
    <dbReference type="NCBI Taxonomy" id="1423913"/>
    <lineage>
        <taxon>Eukaryota</taxon>
        <taxon>Fungi</taxon>
        <taxon>Dikarya</taxon>
        <taxon>Basidiomycota</taxon>
        <taxon>Agaricomycotina</taxon>
        <taxon>Tremellomycetes</taxon>
        <taxon>Tremellales</taxon>
        <taxon>Cryptococcaceae</taxon>
        <taxon>Kwoniella</taxon>
    </lineage>
</organism>
<dbReference type="RefSeq" id="XP_066083598.1">
    <property type="nucleotide sequence ID" value="XM_066227501.1"/>
</dbReference>
<sequence>MRVFWPNSGIQRSEGLVVGWRIKDTLCVVDIVNSWINDYQSLSKTTLATGIGCPLSLLGHARPAQSTKTGLGEGITFWLNKGKIPISSSEPIQVVVYLPPDSTRLRFLRTSTPFKGDKNQAMAGQDGYGVSQTSSTEIEDINEIISLINVSRVAQRGLSSMATSESRRNSVNNDQLNWSSSVFHLLVILFLPLRICAQTLYLMLNYHTPSGSLRSFSSTIDQVALRLSQGLQGPERFMSTRQVGLGIEVRSERYIQFWNTVWLVFNDVILGYTARQLILLYSPFIQHLIISSIKKYLVELPIIALKWLNDWPVGLKLNTPLSQFFCTGLGWVMRQWGDIMILHLDTLLPLIIRLFALSSLGGLTLTLSLPKDTITILTSHLYLCHMLMRYIFNWQLDSLSGLWNLFRGKRWNVLRQRTDSYEYDVDQLFLGTLLFTVSAFLFPTVLTYYGLFALLRAATVASQNVLTWAVTALNAFPLFELMLRIKEPSRLPAGVHIKLKPVSGEGIGENSNGRLAITHVLELKNSPKTISDILFPSSTQI</sequence>
<evidence type="ECO:0000313" key="2">
    <source>
        <dbReference type="EMBL" id="WWD05631.1"/>
    </source>
</evidence>